<feature type="compositionally biased region" description="Pro residues" evidence="1">
    <location>
        <begin position="83"/>
        <end position="102"/>
    </location>
</feature>
<comment type="caution">
    <text evidence="2">The sequence shown here is derived from an EMBL/GenBank/DDBJ whole genome shotgun (WGS) entry which is preliminary data.</text>
</comment>
<dbReference type="GeneID" id="87813466"/>
<proteinExistence type="predicted"/>
<dbReference type="AlphaFoldDB" id="A0AAN6ZND4"/>
<gene>
    <name evidence="2" type="ORF">C8A04DRAFT_11142</name>
</gene>
<dbReference type="EMBL" id="MU853573">
    <property type="protein sequence ID" value="KAK4144862.1"/>
    <property type="molecule type" value="Genomic_DNA"/>
</dbReference>
<feature type="compositionally biased region" description="Low complexity" evidence="1">
    <location>
        <begin position="153"/>
        <end position="164"/>
    </location>
</feature>
<name>A0AAN6ZND4_9PEZI</name>
<feature type="compositionally biased region" description="Low complexity" evidence="1">
    <location>
        <begin position="103"/>
        <end position="125"/>
    </location>
</feature>
<dbReference type="InterPro" id="IPR020915">
    <property type="entry name" value="UPF0311"/>
</dbReference>
<evidence type="ECO:0000313" key="3">
    <source>
        <dbReference type="Proteomes" id="UP001302676"/>
    </source>
</evidence>
<reference evidence="2" key="1">
    <citation type="journal article" date="2023" name="Mol. Phylogenet. Evol.">
        <title>Genome-scale phylogeny and comparative genomics of the fungal order Sordariales.</title>
        <authorList>
            <person name="Hensen N."/>
            <person name="Bonometti L."/>
            <person name="Westerberg I."/>
            <person name="Brannstrom I.O."/>
            <person name="Guillou S."/>
            <person name="Cros-Aarteil S."/>
            <person name="Calhoun S."/>
            <person name="Haridas S."/>
            <person name="Kuo A."/>
            <person name="Mondo S."/>
            <person name="Pangilinan J."/>
            <person name="Riley R."/>
            <person name="LaButti K."/>
            <person name="Andreopoulos B."/>
            <person name="Lipzen A."/>
            <person name="Chen C."/>
            <person name="Yan M."/>
            <person name="Daum C."/>
            <person name="Ng V."/>
            <person name="Clum A."/>
            <person name="Steindorff A."/>
            <person name="Ohm R.A."/>
            <person name="Martin F."/>
            <person name="Silar P."/>
            <person name="Natvig D.O."/>
            <person name="Lalanne C."/>
            <person name="Gautier V."/>
            <person name="Ament-Velasquez S.L."/>
            <person name="Kruys A."/>
            <person name="Hutchinson M.I."/>
            <person name="Powell A.J."/>
            <person name="Barry K."/>
            <person name="Miller A.N."/>
            <person name="Grigoriev I.V."/>
            <person name="Debuchy R."/>
            <person name="Gladieux P."/>
            <person name="Hiltunen Thoren M."/>
            <person name="Johannesson H."/>
        </authorList>
    </citation>
    <scope>NUCLEOTIDE SEQUENCE</scope>
    <source>
        <strain evidence="2">CBS 141.50</strain>
    </source>
</reference>
<dbReference type="Gene3D" id="2.40.160.20">
    <property type="match status" value="1"/>
</dbReference>
<accession>A0AAN6ZND4</accession>
<dbReference type="PANTHER" id="PTHR37315">
    <property type="entry name" value="UPF0311 PROTEIN BLR7842"/>
    <property type="match status" value="1"/>
</dbReference>
<dbReference type="RefSeq" id="XP_062638233.1">
    <property type="nucleotide sequence ID" value="XM_062776853.1"/>
</dbReference>
<evidence type="ECO:0000313" key="2">
    <source>
        <dbReference type="EMBL" id="KAK4144862.1"/>
    </source>
</evidence>
<sequence length="442" mass="48303">MPRHSDVDVAAAFVEFRNGKYSITQYFFNEQRCVSVQCLFCNQIRAKNTTRQKQHLLTCAPYLQAHPDVALQASAAAAQATAAPPPSAPPAPQLPPPQPQQPQQPHQPHQPQQSQQQQQQPVATHDAQHTPQHAAHVPSLPPPPANYGHDDAGASGAAAAAADHTNMSFMPNARVNGSPSHPRPSLGGEGTPAKKQKIKAPGNSNLPEIPLHDVHAAFVEMPAQGDQKCAQVRCIYCNQIRAKNTSRQREHLMACAGYQPVLKDKIPANNLRHQFDEADIASSLVLPVPTIDVDFRMSIRVKPKLSIGPNASVRQSWVSCVGGQWAGNWGKGIFLPGGQDIQLAPKDSATRIDSTYLMQTSDDQPALIVCKMSGWLTGERDVMERLQDPVAADNVAAGRYRLRVTMQLETGDERYQDLNTAMWLCSGCRRGAEIVYDAYRVN</sequence>
<organism evidence="2 3">
    <name type="scientific">Dichotomopilus funicola</name>
    <dbReference type="NCBI Taxonomy" id="1934379"/>
    <lineage>
        <taxon>Eukaryota</taxon>
        <taxon>Fungi</taxon>
        <taxon>Dikarya</taxon>
        <taxon>Ascomycota</taxon>
        <taxon>Pezizomycotina</taxon>
        <taxon>Sordariomycetes</taxon>
        <taxon>Sordariomycetidae</taxon>
        <taxon>Sordariales</taxon>
        <taxon>Chaetomiaceae</taxon>
        <taxon>Dichotomopilus</taxon>
    </lineage>
</organism>
<dbReference type="PANTHER" id="PTHR37315:SF1">
    <property type="entry name" value="UPF0311 PROTEIN BLR7842"/>
    <property type="match status" value="1"/>
</dbReference>
<feature type="compositionally biased region" description="Polar residues" evidence="1">
    <location>
        <begin position="165"/>
        <end position="179"/>
    </location>
</feature>
<dbReference type="Proteomes" id="UP001302676">
    <property type="component" value="Unassembled WGS sequence"/>
</dbReference>
<dbReference type="Pfam" id="PF11578">
    <property type="entry name" value="DUF3237"/>
    <property type="match status" value="1"/>
</dbReference>
<protein>
    <submittedName>
        <fullName evidence="2">Uncharacterized protein</fullName>
    </submittedName>
</protein>
<feature type="region of interest" description="Disordered" evidence="1">
    <location>
        <begin position="74"/>
        <end position="207"/>
    </location>
</feature>
<reference evidence="2" key="2">
    <citation type="submission" date="2023-05" db="EMBL/GenBank/DDBJ databases">
        <authorList>
            <consortium name="Lawrence Berkeley National Laboratory"/>
            <person name="Steindorff A."/>
            <person name="Hensen N."/>
            <person name="Bonometti L."/>
            <person name="Westerberg I."/>
            <person name="Brannstrom I.O."/>
            <person name="Guillou S."/>
            <person name="Cros-Aarteil S."/>
            <person name="Calhoun S."/>
            <person name="Haridas S."/>
            <person name="Kuo A."/>
            <person name="Mondo S."/>
            <person name="Pangilinan J."/>
            <person name="Riley R."/>
            <person name="Labutti K."/>
            <person name="Andreopoulos B."/>
            <person name="Lipzen A."/>
            <person name="Chen C."/>
            <person name="Yanf M."/>
            <person name="Daum C."/>
            <person name="Ng V."/>
            <person name="Clum A."/>
            <person name="Ohm R."/>
            <person name="Martin F."/>
            <person name="Silar P."/>
            <person name="Natvig D."/>
            <person name="Lalanne C."/>
            <person name="Gautier V."/>
            <person name="Ament-Velasquez S.L."/>
            <person name="Kruys A."/>
            <person name="Hutchinson M.I."/>
            <person name="Powell A.J."/>
            <person name="Barry K."/>
            <person name="Miller A.N."/>
            <person name="Grigoriev I.V."/>
            <person name="Debuchy R."/>
            <person name="Gladieux P."/>
            <person name="Thoren M.H."/>
            <person name="Johannesson H."/>
        </authorList>
    </citation>
    <scope>NUCLEOTIDE SEQUENCE</scope>
    <source>
        <strain evidence="2">CBS 141.50</strain>
    </source>
</reference>
<keyword evidence="3" id="KW-1185">Reference proteome</keyword>
<evidence type="ECO:0000256" key="1">
    <source>
        <dbReference type="SAM" id="MobiDB-lite"/>
    </source>
</evidence>